<dbReference type="STRING" id="394193.SAMN04489732_104409"/>
<dbReference type="Gene3D" id="3.40.50.1820">
    <property type="entry name" value="alpha/beta hydrolase"/>
    <property type="match status" value="1"/>
</dbReference>
<gene>
    <name evidence="1" type="ORF">SAMN04489732_104409</name>
</gene>
<name>A0A1H8VZ24_9PSEU</name>
<protein>
    <recommendedName>
        <fullName evidence="3">Alpha/beta hydrolase family protein</fullName>
    </recommendedName>
</protein>
<organism evidence="1 2">
    <name type="scientific">Amycolatopsis saalfeldensis</name>
    <dbReference type="NCBI Taxonomy" id="394193"/>
    <lineage>
        <taxon>Bacteria</taxon>
        <taxon>Bacillati</taxon>
        <taxon>Actinomycetota</taxon>
        <taxon>Actinomycetes</taxon>
        <taxon>Pseudonocardiales</taxon>
        <taxon>Pseudonocardiaceae</taxon>
        <taxon>Amycolatopsis</taxon>
    </lineage>
</organism>
<keyword evidence="2" id="KW-1185">Reference proteome</keyword>
<dbReference type="AlphaFoldDB" id="A0A1H8VZ24"/>
<dbReference type="InterPro" id="IPR029058">
    <property type="entry name" value="AB_hydrolase_fold"/>
</dbReference>
<accession>A0A1H8VZ24</accession>
<dbReference type="OrthoDB" id="6059224at2"/>
<dbReference type="Proteomes" id="UP000198582">
    <property type="component" value="Unassembled WGS sequence"/>
</dbReference>
<evidence type="ECO:0000313" key="2">
    <source>
        <dbReference type="Proteomes" id="UP000198582"/>
    </source>
</evidence>
<sequence length="267" mass="27769">MDTTEQIQGVAAGVPFVALPPAGGAATGALVVGWHLMEPPASEQAMAAAVPMTGVDAWRVYLGLPLTGARLPDGGYDEFFRLASEDAVLNVNGPVTDQAAAEFPAAVAELRRRLSIVDGPLGVFGGSAGSAVALEVLARGELDIAAGAVVSPVAQLAPVIGRNERSYGVTYPWSEASHAVAARLDFVRRAGELTQPLLLVVGGEDDIAFREPSAALKAELGERAELVVVDGMGHQFAEAPGIEAAPQNADARRVDEAFTAWFARHLR</sequence>
<evidence type="ECO:0000313" key="1">
    <source>
        <dbReference type="EMBL" id="SEP20641.1"/>
    </source>
</evidence>
<reference evidence="1 2" key="1">
    <citation type="submission" date="2016-10" db="EMBL/GenBank/DDBJ databases">
        <authorList>
            <person name="de Groot N.N."/>
        </authorList>
    </citation>
    <scope>NUCLEOTIDE SEQUENCE [LARGE SCALE GENOMIC DNA]</scope>
    <source>
        <strain evidence="1 2">DSM 44993</strain>
    </source>
</reference>
<proteinExistence type="predicted"/>
<dbReference type="SUPFAM" id="SSF53474">
    <property type="entry name" value="alpha/beta-Hydrolases"/>
    <property type="match status" value="1"/>
</dbReference>
<dbReference type="EMBL" id="FOEF01000004">
    <property type="protein sequence ID" value="SEP20641.1"/>
    <property type="molecule type" value="Genomic_DNA"/>
</dbReference>
<dbReference type="RefSeq" id="WP_091617115.1">
    <property type="nucleotide sequence ID" value="NZ_FOEF01000004.1"/>
</dbReference>
<evidence type="ECO:0008006" key="3">
    <source>
        <dbReference type="Google" id="ProtNLM"/>
    </source>
</evidence>